<dbReference type="Gene3D" id="3.40.1780.10">
    <property type="entry name" value="QueA-like"/>
    <property type="match status" value="1"/>
</dbReference>
<comment type="similarity">
    <text evidence="5">Belongs to the QueA family.</text>
</comment>
<evidence type="ECO:0000313" key="7">
    <source>
        <dbReference type="Proteomes" id="UP000236845"/>
    </source>
</evidence>
<evidence type="ECO:0000256" key="5">
    <source>
        <dbReference type="HAMAP-Rule" id="MF_00113"/>
    </source>
</evidence>
<comment type="subunit">
    <text evidence="5">Monomer.</text>
</comment>
<dbReference type="SUPFAM" id="SSF111337">
    <property type="entry name" value="QueA-like"/>
    <property type="match status" value="1"/>
</dbReference>
<dbReference type="HAMAP" id="MF_00113">
    <property type="entry name" value="QueA"/>
    <property type="match status" value="1"/>
</dbReference>
<dbReference type="AlphaFoldDB" id="A0A2H0YQA4"/>
<sequence length="344" mass="39732">MNNLEKTLKLYDYKVPKSLIAQKPRLPRDKARLLIYDRKTKQTWFDRFCNLAKYLPKNAILVFNQTKVLPARLELIKPTGGKIKILYIKKTRGLIWALCEKNLFVGEKYNLNKKIYFKLISKENNHYIFKPSFSINKLESILIKYGLAPLPPYIKHSPLTESQRKAQYQTIFAKIPGSIAAPTASLHFTKKLFKRLKERGIKITFVTLHVNLGTFAPLTEKNLQTHQLHSEFFEIDKKTAQALNQARQKHQPIIAVGTTVIRTLESSAIGNKLTKLIGDTRLFIQPGYKFKFVDRLITNFHVPRSSLTILVSTLTGRKELLKLYQRAIAKKLRFFSFGDGMLIL</sequence>
<keyword evidence="6" id="KW-0413">Isomerase</keyword>
<dbReference type="InterPro" id="IPR042119">
    <property type="entry name" value="QueA_dom2"/>
</dbReference>
<keyword evidence="2 5" id="KW-0808">Transferase</keyword>
<gene>
    <name evidence="5" type="primary">queA</name>
    <name evidence="6" type="ORF">COT26_02035</name>
</gene>
<dbReference type="InterPro" id="IPR042118">
    <property type="entry name" value="QueA_dom1"/>
</dbReference>
<dbReference type="PANTHER" id="PTHR30307">
    <property type="entry name" value="S-ADENOSYLMETHIONINE:TRNA RIBOSYLTRANSFERASE-ISOMERASE"/>
    <property type="match status" value="1"/>
</dbReference>
<dbReference type="PANTHER" id="PTHR30307:SF0">
    <property type="entry name" value="S-ADENOSYLMETHIONINE:TRNA RIBOSYLTRANSFERASE-ISOMERASE"/>
    <property type="match status" value="1"/>
</dbReference>
<accession>A0A2H0YQA4</accession>
<dbReference type="Gene3D" id="2.40.10.240">
    <property type="entry name" value="QueA-like"/>
    <property type="match status" value="1"/>
</dbReference>
<keyword evidence="1 5" id="KW-0963">Cytoplasm</keyword>
<evidence type="ECO:0000256" key="1">
    <source>
        <dbReference type="ARBA" id="ARBA00022490"/>
    </source>
</evidence>
<evidence type="ECO:0000256" key="2">
    <source>
        <dbReference type="ARBA" id="ARBA00022679"/>
    </source>
</evidence>
<evidence type="ECO:0000256" key="3">
    <source>
        <dbReference type="ARBA" id="ARBA00022691"/>
    </source>
</evidence>
<dbReference type="UniPathway" id="UPA00392"/>
<keyword evidence="4 5" id="KW-0671">Queuosine biosynthesis</keyword>
<keyword evidence="3 5" id="KW-0949">S-adenosyl-L-methionine</keyword>
<dbReference type="InterPro" id="IPR003699">
    <property type="entry name" value="QueA"/>
</dbReference>
<evidence type="ECO:0000313" key="6">
    <source>
        <dbReference type="EMBL" id="PIS40685.1"/>
    </source>
</evidence>
<dbReference type="EC" id="2.4.99.17" evidence="5"/>
<comment type="caution">
    <text evidence="6">The sequence shown here is derived from an EMBL/GenBank/DDBJ whole genome shotgun (WGS) entry which is preliminary data.</text>
</comment>
<protein>
    <recommendedName>
        <fullName evidence="5">S-adenosylmethionine:tRNA ribosyltransferase-isomerase</fullName>
        <ecNumber evidence="5">2.4.99.17</ecNumber>
    </recommendedName>
    <alternativeName>
        <fullName evidence="5">Queuosine biosynthesis protein QueA</fullName>
    </alternativeName>
</protein>
<organism evidence="6 7">
    <name type="scientific">Candidatus Kerfeldbacteria bacterium CG08_land_8_20_14_0_20_43_14</name>
    <dbReference type="NCBI Taxonomy" id="2014246"/>
    <lineage>
        <taxon>Bacteria</taxon>
        <taxon>Candidatus Kerfeldiibacteriota</taxon>
    </lineage>
</organism>
<comment type="function">
    <text evidence="5">Transfers and isomerizes the ribose moiety from AdoMet to the 7-aminomethyl group of 7-deazaguanine (preQ1-tRNA) to give epoxyqueuosine (oQ-tRNA).</text>
</comment>
<dbReference type="Pfam" id="PF02547">
    <property type="entry name" value="Queuosine_synth"/>
    <property type="match status" value="1"/>
</dbReference>
<evidence type="ECO:0000256" key="4">
    <source>
        <dbReference type="ARBA" id="ARBA00022785"/>
    </source>
</evidence>
<comment type="catalytic activity">
    <reaction evidence="5">
        <text>7-aminomethyl-7-carbaguanosine(34) in tRNA + S-adenosyl-L-methionine = epoxyqueuosine(34) in tRNA + adenine + L-methionine + 2 H(+)</text>
        <dbReference type="Rhea" id="RHEA:32155"/>
        <dbReference type="Rhea" id="RHEA-COMP:10342"/>
        <dbReference type="Rhea" id="RHEA-COMP:18582"/>
        <dbReference type="ChEBI" id="CHEBI:15378"/>
        <dbReference type="ChEBI" id="CHEBI:16708"/>
        <dbReference type="ChEBI" id="CHEBI:57844"/>
        <dbReference type="ChEBI" id="CHEBI:59789"/>
        <dbReference type="ChEBI" id="CHEBI:82833"/>
        <dbReference type="ChEBI" id="CHEBI:194443"/>
        <dbReference type="EC" id="2.4.99.17"/>
    </reaction>
</comment>
<dbReference type="EMBL" id="PEXW01000043">
    <property type="protein sequence ID" value="PIS40685.1"/>
    <property type="molecule type" value="Genomic_DNA"/>
</dbReference>
<dbReference type="InterPro" id="IPR036100">
    <property type="entry name" value="QueA_sf"/>
</dbReference>
<dbReference type="GO" id="GO:0051075">
    <property type="term" value="F:S-adenosylmethionine:tRNA ribosyltransferase-isomerase activity"/>
    <property type="evidence" value="ECO:0007669"/>
    <property type="project" value="UniProtKB-EC"/>
</dbReference>
<proteinExistence type="inferred from homology"/>
<dbReference type="NCBIfam" id="TIGR00113">
    <property type="entry name" value="queA"/>
    <property type="match status" value="1"/>
</dbReference>
<dbReference type="NCBIfam" id="NF001140">
    <property type="entry name" value="PRK00147.1"/>
    <property type="match status" value="1"/>
</dbReference>
<name>A0A2H0YQA4_9BACT</name>
<dbReference type="GO" id="GO:0005737">
    <property type="term" value="C:cytoplasm"/>
    <property type="evidence" value="ECO:0007669"/>
    <property type="project" value="UniProtKB-SubCell"/>
</dbReference>
<comment type="pathway">
    <text evidence="5">tRNA modification; tRNA-queuosine biosynthesis.</text>
</comment>
<reference evidence="7" key="1">
    <citation type="submission" date="2017-09" db="EMBL/GenBank/DDBJ databases">
        <title>Depth-based differentiation of microbial function through sediment-hosted aquifers and enrichment of novel symbionts in the deep terrestrial subsurface.</title>
        <authorList>
            <person name="Probst A.J."/>
            <person name="Ladd B."/>
            <person name="Jarett J.K."/>
            <person name="Geller-Mcgrath D.E."/>
            <person name="Sieber C.M.K."/>
            <person name="Emerson J.B."/>
            <person name="Anantharaman K."/>
            <person name="Thomas B.C."/>
            <person name="Malmstrom R."/>
            <person name="Stieglmeier M."/>
            <person name="Klingl A."/>
            <person name="Woyke T."/>
            <person name="Ryan C.M."/>
            <person name="Banfield J.F."/>
        </authorList>
    </citation>
    <scope>NUCLEOTIDE SEQUENCE [LARGE SCALE GENOMIC DNA]</scope>
</reference>
<dbReference type="Proteomes" id="UP000236845">
    <property type="component" value="Unassembled WGS sequence"/>
</dbReference>
<dbReference type="GO" id="GO:0008616">
    <property type="term" value="P:tRNA queuosine(34) biosynthetic process"/>
    <property type="evidence" value="ECO:0007669"/>
    <property type="project" value="UniProtKB-UniRule"/>
</dbReference>
<comment type="subcellular location">
    <subcellularLocation>
        <location evidence="5">Cytoplasm</location>
    </subcellularLocation>
</comment>